<evidence type="ECO:0000313" key="2">
    <source>
        <dbReference type="Proteomes" id="UP001165064"/>
    </source>
</evidence>
<reference evidence="1" key="1">
    <citation type="submission" date="2023-04" db="EMBL/GenBank/DDBJ databases">
        <title>Ambrosiozyma monospora NBRC 10751.</title>
        <authorList>
            <person name="Ichikawa N."/>
            <person name="Sato H."/>
            <person name="Tonouchi N."/>
        </authorList>
    </citation>
    <scope>NUCLEOTIDE SEQUENCE</scope>
    <source>
        <strain evidence="1">NBRC 10751</strain>
    </source>
</reference>
<organism evidence="1 2">
    <name type="scientific">Ambrosiozyma monospora</name>
    <name type="common">Yeast</name>
    <name type="synonym">Endomycopsis monosporus</name>
    <dbReference type="NCBI Taxonomy" id="43982"/>
    <lineage>
        <taxon>Eukaryota</taxon>
        <taxon>Fungi</taxon>
        <taxon>Dikarya</taxon>
        <taxon>Ascomycota</taxon>
        <taxon>Saccharomycotina</taxon>
        <taxon>Pichiomycetes</taxon>
        <taxon>Pichiales</taxon>
        <taxon>Pichiaceae</taxon>
        <taxon>Ambrosiozyma</taxon>
    </lineage>
</organism>
<keyword evidence="2" id="KW-1185">Reference proteome</keyword>
<name>A0ACB5SSW6_AMBMO</name>
<accession>A0ACB5SSW6</accession>
<comment type="caution">
    <text evidence="1">The sequence shown here is derived from an EMBL/GenBank/DDBJ whole genome shotgun (WGS) entry which is preliminary data.</text>
</comment>
<evidence type="ECO:0000313" key="1">
    <source>
        <dbReference type="EMBL" id="GME71918.1"/>
    </source>
</evidence>
<proteinExistence type="predicted"/>
<gene>
    <name evidence="1" type="ORF">Amon02_000076700</name>
</gene>
<sequence length="451" mass="49433">MNDILRLRDRQIALNNSLGTFHKLIEPDPGGPGLTSSTLDVIAQKVRLKLKLLRVMTEFSVYIINIISDGGIFPPSELTAENLALLQKLKITCDADIKRIFSIGCRFIAEFSGGGTVFGNKESFYLTYFKADLLRMIMPTCLVMTFSISGEIFGGNEGISYTGDVQQPPGVPNVVHNSPGNPTPSVLPSLREFDYNSIETSIGDPITEHSPYVSSEMLLMLRCPRQLITVFVDLHNAIAGMPVLSENYGFFCLLKILSVFACFAHVIVNMDINLKNGNPNLPHIMNETKKKIEETMIFGYVDLGLKLDDDYTTIQHWLDSMFDEGGFHGLLDQFLNSADHLAAPDLMNLDPSHVLPSHVSPSQLNNSTVEPQVAAAGPPPSSMHLPNGFLLNDELFNSVGQMNTSDHANASSNGFAGLPNDFLTVQPDDDDNVISSDDSPAQDSAWFTSAF</sequence>
<dbReference type="EMBL" id="BSXS01000306">
    <property type="protein sequence ID" value="GME71918.1"/>
    <property type="molecule type" value="Genomic_DNA"/>
</dbReference>
<dbReference type="Proteomes" id="UP001165064">
    <property type="component" value="Unassembled WGS sequence"/>
</dbReference>
<protein>
    <submittedName>
        <fullName evidence="1">Unnamed protein product</fullName>
    </submittedName>
</protein>